<evidence type="ECO:0000313" key="1">
    <source>
        <dbReference type="EMBL" id="KAK8930522.1"/>
    </source>
</evidence>
<dbReference type="Proteomes" id="UP001418222">
    <property type="component" value="Unassembled WGS sequence"/>
</dbReference>
<gene>
    <name evidence="1" type="ORF">KSP39_PZI016392</name>
</gene>
<keyword evidence="2" id="KW-1185">Reference proteome</keyword>
<name>A0AAP0B6T3_9ASPA</name>
<evidence type="ECO:0000313" key="2">
    <source>
        <dbReference type="Proteomes" id="UP001418222"/>
    </source>
</evidence>
<dbReference type="EMBL" id="JBBWWQ010000014">
    <property type="protein sequence ID" value="KAK8930522.1"/>
    <property type="molecule type" value="Genomic_DNA"/>
</dbReference>
<protein>
    <submittedName>
        <fullName evidence="1">Uncharacterized protein</fullName>
    </submittedName>
</protein>
<sequence length="72" mass="8782">MCFEKKLGEKDIREIESPHLFILSIFTSFNEFSVIPTVTKILFRKRWEEIVSARRKQAEIFLLMIRERHDRK</sequence>
<accession>A0AAP0B6T3</accession>
<dbReference type="AlphaFoldDB" id="A0AAP0B6T3"/>
<reference evidence="1 2" key="1">
    <citation type="journal article" date="2022" name="Nat. Plants">
        <title>Genomes of leafy and leafless Platanthera orchids illuminate the evolution of mycoheterotrophy.</title>
        <authorList>
            <person name="Li M.H."/>
            <person name="Liu K.W."/>
            <person name="Li Z."/>
            <person name="Lu H.C."/>
            <person name="Ye Q.L."/>
            <person name="Zhang D."/>
            <person name="Wang J.Y."/>
            <person name="Li Y.F."/>
            <person name="Zhong Z.M."/>
            <person name="Liu X."/>
            <person name="Yu X."/>
            <person name="Liu D.K."/>
            <person name="Tu X.D."/>
            <person name="Liu B."/>
            <person name="Hao Y."/>
            <person name="Liao X.Y."/>
            <person name="Jiang Y.T."/>
            <person name="Sun W.H."/>
            <person name="Chen J."/>
            <person name="Chen Y.Q."/>
            <person name="Ai Y."/>
            <person name="Zhai J.W."/>
            <person name="Wu S.S."/>
            <person name="Zhou Z."/>
            <person name="Hsiao Y.Y."/>
            <person name="Wu W.L."/>
            <person name="Chen Y.Y."/>
            <person name="Lin Y.F."/>
            <person name="Hsu J.L."/>
            <person name="Li C.Y."/>
            <person name="Wang Z.W."/>
            <person name="Zhao X."/>
            <person name="Zhong W.Y."/>
            <person name="Ma X.K."/>
            <person name="Ma L."/>
            <person name="Huang J."/>
            <person name="Chen G.Z."/>
            <person name="Huang M.Z."/>
            <person name="Huang L."/>
            <person name="Peng D.H."/>
            <person name="Luo Y.B."/>
            <person name="Zou S.Q."/>
            <person name="Chen S.P."/>
            <person name="Lan S."/>
            <person name="Tsai W.C."/>
            <person name="Van de Peer Y."/>
            <person name="Liu Z.J."/>
        </authorList>
    </citation>
    <scope>NUCLEOTIDE SEQUENCE [LARGE SCALE GENOMIC DNA]</scope>
    <source>
        <strain evidence="1">Lor287</strain>
    </source>
</reference>
<proteinExistence type="predicted"/>
<comment type="caution">
    <text evidence="1">The sequence shown here is derived from an EMBL/GenBank/DDBJ whole genome shotgun (WGS) entry which is preliminary data.</text>
</comment>
<organism evidence="1 2">
    <name type="scientific">Platanthera zijinensis</name>
    <dbReference type="NCBI Taxonomy" id="2320716"/>
    <lineage>
        <taxon>Eukaryota</taxon>
        <taxon>Viridiplantae</taxon>
        <taxon>Streptophyta</taxon>
        <taxon>Embryophyta</taxon>
        <taxon>Tracheophyta</taxon>
        <taxon>Spermatophyta</taxon>
        <taxon>Magnoliopsida</taxon>
        <taxon>Liliopsida</taxon>
        <taxon>Asparagales</taxon>
        <taxon>Orchidaceae</taxon>
        <taxon>Orchidoideae</taxon>
        <taxon>Orchideae</taxon>
        <taxon>Orchidinae</taxon>
        <taxon>Platanthera</taxon>
    </lineage>
</organism>